<gene>
    <name evidence="1" type="ORF">E3D37_16130</name>
</gene>
<dbReference type="EMBL" id="SNSQ01000016">
    <property type="protein sequence ID" value="TEU47532.1"/>
    <property type="molecule type" value="Genomic_DNA"/>
</dbReference>
<organism evidence="1 2">
    <name type="scientific">Burkholderia cepacia</name>
    <name type="common">Pseudomonas cepacia</name>
    <dbReference type="NCBI Taxonomy" id="292"/>
    <lineage>
        <taxon>Bacteria</taxon>
        <taxon>Pseudomonadati</taxon>
        <taxon>Pseudomonadota</taxon>
        <taxon>Betaproteobacteria</taxon>
        <taxon>Burkholderiales</taxon>
        <taxon>Burkholderiaceae</taxon>
        <taxon>Burkholderia</taxon>
        <taxon>Burkholderia cepacia complex</taxon>
    </lineage>
</organism>
<dbReference type="Proteomes" id="UP000298234">
    <property type="component" value="Unassembled WGS sequence"/>
</dbReference>
<sequence>MTGKKQRPTVDAASFIYELGREEARTVCEVAGIDYTTFRNHAAGRTNLSPDAAERLEVASNFRMGRGELLYPNYALVCFRPGKQRTDETVKDRHVLVPRKLARGKNETDKRTLIDLATSHQVVRTGQTAPLPFDSDTGESDAT</sequence>
<dbReference type="AlphaFoldDB" id="A0AAX2RQJ7"/>
<reference evidence="1 2" key="1">
    <citation type="submission" date="2019-03" db="EMBL/GenBank/DDBJ databases">
        <title>Burkholderia cepacia outbreak.</title>
        <authorList>
            <person name="Farzana R."/>
            <person name="Walsh T.R."/>
        </authorList>
    </citation>
    <scope>NUCLEOTIDE SEQUENCE [LARGE SCALE GENOMIC DNA]</scope>
    <source>
        <strain evidence="2">d13</strain>
    </source>
</reference>
<name>A0AAX2RQJ7_BURCE</name>
<dbReference type="RefSeq" id="WP_134256253.1">
    <property type="nucleotide sequence ID" value="NZ_SNSH01000016.1"/>
</dbReference>
<comment type="caution">
    <text evidence="1">The sequence shown here is derived from an EMBL/GenBank/DDBJ whole genome shotgun (WGS) entry which is preliminary data.</text>
</comment>
<evidence type="ECO:0000313" key="2">
    <source>
        <dbReference type="Proteomes" id="UP000298234"/>
    </source>
</evidence>
<protein>
    <submittedName>
        <fullName evidence="1">Uncharacterized protein</fullName>
    </submittedName>
</protein>
<accession>A0AAX2RQJ7</accession>
<proteinExistence type="predicted"/>
<evidence type="ECO:0000313" key="1">
    <source>
        <dbReference type="EMBL" id="TEU47532.1"/>
    </source>
</evidence>